<sequence length="121" mass="13378">MQLSTISEQFGTLLDATRTLHPDEQALTDLEQIVKAALYQLHSYRLAAASPAQVQEYFRLLEACSHDLPGTLNLPRRQTLARQVLRLLKELSQAAAPVTGPTDLPSAFVPDTARWLSPQQG</sequence>
<dbReference type="RefSeq" id="WP_119654078.1">
    <property type="nucleotide sequence ID" value="NZ_JBHUOI010000070.1"/>
</dbReference>
<dbReference type="Proteomes" id="UP000284250">
    <property type="component" value="Unassembled WGS sequence"/>
</dbReference>
<evidence type="ECO:0000313" key="2">
    <source>
        <dbReference type="Proteomes" id="UP000284250"/>
    </source>
</evidence>
<protein>
    <submittedName>
        <fullName evidence="1">Uncharacterized protein</fullName>
    </submittedName>
</protein>
<proteinExistence type="predicted"/>
<reference evidence="1 2" key="2">
    <citation type="submission" date="2019-01" db="EMBL/GenBank/DDBJ databases">
        <title>Hymenobacter humicola sp. nov., isolated from soils in Antarctica.</title>
        <authorList>
            <person name="Sedlacek I."/>
            <person name="Holochova P."/>
            <person name="Kralova S."/>
            <person name="Pantucek R."/>
            <person name="Stankova E."/>
            <person name="Vrbovska V."/>
            <person name="Kristofova L."/>
            <person name="Svec P."/>
            <person name="Busse H.-J."/>
        </authorList>
    </citation>
    <scope>NUCLEOTIDE SEQUENCE [LARGE SCALE GENOMIC DNA]</scope>
    <source>
        <strain evidence="1 2">CCM 8852</strain>
    </source>
</reference>
<dbReference type="EMBL" id="QYCN01000002">
    <property type="protein sequence ID" value="RIY13849.1"/>
    <property type="molecule type" value="Genomic_DNA"/>
</dbReference>
<organism evidence="1 2">
    <name type="scientific">Hymenobacter rubripertinctus</name>
    <dbReference type="NCBI Taxonomy" id="2029981"/>
    <lineage>
        <taxon>Bacteria</taxon>
        <taxon>Pseudomonadati</taxon>
        <taxon>Bacteroidota</taxon>
        <taxon>Cytophagia</taxon>
        <taxon>Cytophagales</taxon>
        <taxon>Hymenobacteraceae</taxon>
        <taxon>Hymenobacter</taxon>
    </lineage>
</organism>
<evidence type="ECO:0000313" key="1">
    <source>
        <dbReference type="EMBL" id="RIY13849.1"/>
    </source>
</evidence>
<reference evidence="1 2" key="1">
    <citation type="submission" date="2018-09" db="EMBL/GenBank/DDBJ databases">
        <authorList>
            <person name="Zeman M."/>
            <person name="Pardy F."/>
        </authorList>
    </citation>
    <scope>NUCLEOTIDE SEQUENCE [LARGE SCALE GENOMIC DNA]</scope>
    <source>
        <strain evidence="1 2">CCM 8852</strain>
    </source>
</reference>
<keyword evidence="2" id="KW-1185">Reference proteome</keyword>
<dbReference type="OrthoDB" id="9955807at2"/>
<gene>
    <name evidence="1" type="ORF">D0T11_01855</name>
</gene>
<accession>A0A418R8Y6</accession>
<comment type="caution">
    <text evidence="1">The sequence shown here is derived from an EMBL/GenBank/DDBJ whole genome shotgun (WGS) entry which is preliminary data.</text>
</comment>
<name>A0A418R8Y6_9BACT</name>
<dbReference type="AlphaFoldDB" id="A0A418R8Y6"/>